<dbReference type="EMBL" id="QPKB01000009">
    <property type="protein sequence ID" value="RWR92934.1"/>
    <property type="molecule type" value="Genomic_DNA"/>
</dbReference>
<dbReference type="InterPro" id="IPR004158">
    <property type="entry name" value="DUF247_pln"/>
</dbReference>
<proteinExistence type="predicted"/>
<comment type="caution">
    <text evidence="1">The sequence shown here is derived from an EMBL/GenBank/DDBJ whole genome shotgun (WGS) entry which is preliminary data.</text>
</comment>
<organism evidence="1 2">
    <name type="scientific">Cinnamomum micranthum f. kanehirae</name>
    <dbReference type="NCBI Taxonomy" id="337451"/>
    <lineage>
        <taxon>Eukaryota</taxon>
        <taxon>Viridiplantae</taxon>
        <taxon>Streptophyta</taxon>
        <taxon>Embryophyta</taxon>
        <taxon>Tracheophyta</taxon>
        <taxon>Spermatophyta</taxon>
        <taxon>Magnoliopsida</taxon>
        <taxon>Magnoliidae</taxon>
        <taxon>Laurales</taxon>
        <taxon>Lauraceae</taxon>
        <taxon>Cinnamomum</taxon>
    </lineage>
</organism>
<dbReference type="Pfam" id="PF03140">
    <property type="entry name" value="DUF247"/>
    <property type="match status" value="1"/>
</dbReference>
<dbReference type="Proteomes" id="UP000283530">
    <property type="component" value="Unassembled WGS sequence"/>
</dbReference>
<dbReference type="PANTHER" id="PTHR31170">
    <property type="entry name" value="BNAC04G53230D PROTEIN"/>
    <property type="match status" value="1"/>
</dbReference>
<name>A0A3S3NDF5_9MAGN</name>
<dbReference type="OrthoDB" id="1896044at2759"/>
<evidence type="ECO:0000313" key="1">
    <source>
        <dbReference type="EMBL" id="RWR92934.1"/>
    </source>
</evidence>
<reference evidence="1 2" key="1">
    <citation type="journal article" date="2019" name="Nat. Plants">
        <title>Stout camphor tree genome fills gaps in understanding of flowering plant genome evolution.</title>
        <authorList>
            <person name="Chaw S.M."/>
            <person name="Liu Y.C."/>
            <person name="Wu Y.W."/>
            <person name="Wang H.Y."/>
            <person name="Lin C.I."/>
            <person name="Wu C.S."/>
            <person name="Ke H.M."/>
            <person name="Chang L.Y."/>
            <person name="Hsu C.Y."/>
            <person name="Yang H.T."/>
            <person name="Sudianto E."/>
            <person name="Hsu M.H."/>
            <person name="Wu K.P."/>
            <person name="Wang L.N."/>
            <person name="Leebens-Mack J.H."/>
            <person name="Tsai I.J."/>
        </authorList>
    </citation>
    <scope>NUCLEOTIDE SEQUENCE [LARGE SCALE GENOMIC DNA]</scope>
    <source>
        <strain evidence="2">cv. Chaw 1501</strain>
        <tissue evidence="1">Young leaves</tissue>
    </source>
</reference>
<evidence type="ECO:0000313" key="2">
    <source>
        <dbReference type="Proteomes" id="UP000283530"/>
    </source>
</evidence>
<protein>
    <submittedName>
        <fullName evidence="1">UPF0481-like protein</fullName>
    </submittedName>
</protein>
<sequence>MAEVASGGSDAVAVDIEVAEVASGGSDAVAVDIEVLEDRVGQLRSISSPTTFEDDKQEIVAFRREDLNRDWISSMKEKIPLEPEKIKSSSASESCSIHRVPSWLRRKNSDAYDPKVISIGPFHYEKREGELRAMEEHKWKYLHDIISRKHEDEGWLEDCLAAVKGLEERARNCYSEVIPLDSDSFVEMMVLDVCFILELFRRHINEDRDVIFQLDWLIQAICYDFLLMENQIPFFILERLSVLIDPSGPSPSLEKNALELLISADSTLITKINDSNIPIRHLLHLLHTVFVLLRS</sequence>
<keyword evidence="2" id="KW-1185">Reference proteome</keyword>
<gene>
    <name evidence="1" type="ORF">CKAN_02216100</name>
</gene>
<accession>A0A3S3NDF5</accession>
<dbReference type="AlphaFoldDB" id="A0A3S3NDF5"/>